<dbReference type="InterPro" id="IPR018161">
    <property type="entry name" value="Wnt_CS"/>
</dbReference>
<keyword evidence="7" id="KW-1015">Disulfide bond</keyword>
<dbReference type="Gene3D" id="3.30.2460.20">
    <property type="match status" value="1"/>
</dbReference>
<reference evidence="10" key="1">
    <citation type="journal article" date="2023" name="G3 (Bethesda)">
        <title>Whole genome assemblies of Zophobas morio and Tenebrio molitor.</title>
        <authorList>
            <person name="Kaur S."/>
            <person name="Stinson S.A."/>
            <person name="diCenzo G.C."/>
        </authorList>
    </citation>
    <scope>NUCLEOTIDE SEQUENCE</scope>
    <source>
        <strain evidence="10">QUZm001</strain>
    </source>
</reference>
<dbReference type="InterPro" id="IPR005817">
    <property type="entry name" value="Wnt"/>
</dbReference>
<proteinExistence type="inferred from homology"/>
<dbReference type="InterPro" id="IPR043158">
    <property type="entry name" value="Wnt_C"/>
</dbReference>
<dbReference type="PANTHER" id="PTHR12027:SF102">
    <property type="entry name" value="PROTEIN WNT"/>
    <property type="match status" value="1"/>
</dbReference>
<dbReference type="AlphaFoldDB" id="A0AA38IK88"/>
<protein>
    <recommendedName>
        <fullName evidence="9">Protein Wnt</fullName>
    </recommendedName>
</protein>
<evidence type="ECO:0000313" key="10">
    <source>
        <dbReference type="EMBL" id="KAJ3654929.1"/>
    </source>
</evidence>
<dbReference type="SMART" id="SM00097">
    <property type="entry name" value="WNT1"/>
    <property type="match status" value="1"/>
</dbReference>
<dbReference type="CDD" id="cd19343">
    <property type="entry name" value="Wnt_Wnt11"/>
    <property type="match status" value="1"/>
</dbReference>
<dbReference type="PRINTS" id="PR01349">
    <property type="entry name" value="WNTPROTEIN"/>
</dbReference>
<organism evidence="10 11">
    <name type="scientific">Zophobas morio</name>
    <dbReference type="NCBI Taxonomy" id="2755281"/>
    <lineage>
        <taxon>Eukaryota</taxon>
        <taxon>Metazoa</taxon>
        <taxon>Ecdysozoa</taxon>
        <taxon>Arthropoda</taxon>
        <taxon>Hexapoda</taxon>
        <taxon>Insecta</taxon>
        <taxon>Pterygota</taxon>
        <taxon>Neoptera</taxon>
        <taxon>Endopterygota</taxon>
        <taxon>Coleoptera</taxon>
        <taxon>Polyphaga</taxon>
        <taxon>Cucujiformia</taxon>
        <taxon>Tenebrionidae</taxon>
        <taxon>Zophobas</taxon>
    </lineage>
</organism>
<keyword evidence="4" id="KW-0964">Secreted</keyword>
<keyword evidence="11" id="KW-1185">Reference proteome</keyword>
<comment type="caution">
    <text evidence="10">The sequence shown here is derived from an EMBL/GenBank/DDBJ whole genome shotgun (WGS) entry which is preliminary data.</text>
</comment>
<dbReference type="Proteomes" id="UP001168821">
    <property type="component" value="Unassembled WGS sequence"/>
</dbReference>
<dbReference type="GO" id="GO:0060070">
    <property type="term" value="P:canonical Wnt signaling pathway"/>
    <property type="evidence" value="ECO:0007669"/>
    <property type="project" value="TreeGrafter"/>
</dbReference>
<keyword evidence="6 9" id="KW-0879">Wnt signaling pathway</keyword>
<dbReference type="GO" id="GO:0000902">
    <property type="term" value="P:cell morphogenesis"/>
    <property type="evidence" value="ECO:0007669"/>
    <property type="project" value="UniProtKB-ARBA"/>
</dbReference>
<evidence type="ECO:0000256" key="3">
    <source>
        <dbReference type="ARBA" id="ARBA00022473"/>
    </source>
</evidence>
<dbReference type="GO" id="GO:0005615">
    <property type="term" value="C:extracellular space"/>
    <property type="evidence" value="ECO:0007669"/>
    <property type="project" value="TreeGrafter"/>
</dbReference>
<evidence type="ECO:0000256" key="6">
    <source>
        <dbReference type="ARBA" id="ARBA00022687"/>
    </source>
</evidence>
<evidence type="ECO:0000256" key="1">
    <source>
        <dbReference type="ARBA" id="ARBA00004498"/>
    </source>
</evidence>
<evidence type="ECO:0000256" key="7">
    <source>
        <dbReference type="ARBA" id="ARBA00023157"/>
    </source>
</evidence>
<evidence type="ECO:0000313" key="11">
    <source>
        <dbReference type="Proteomes" id="UP001168821"/>
    </source>
</evidence>
<evidence type="ECO:0000256" key="4">
    <source>
        <dbReference type="ARBA" id="ARBA00022525"/>
    </source>
</evidence>
<dbReference type="GO" id="GO:0045165">
    <property type="term" value="P:cell fate commitment"/>
    <property type="evidence" value="ECO:0007669"/>
    <property type="project" value="TreeGrafter"/>
</dbReference>
<dbReference type="GO" id="GO:0005109">
    <property type="term" value="F:frizzled binding"/>
    <property type="evidence" value="ECO:0007669"/>
    <property type="project" value="TreeGrafter"/>
</dbReference>
<dbReference type="PANTHER" id="PTHR12027">
    <property type="entry name" value="WNT RELATED"/>
    <property type="match status" value="1"/>
</dbReference>
<keyword evidence="8" id="KW-0449">Lipoprotein</keyword>
<accession>A0AA38IK88</accession>
<keyword evidence="5" id="KW-0272">Extracellular matrix</keyword>
<dbReference type="GO" id="GO:0007517">
    <property type="term" value="P:muscle organ development"/>
    <property type="evidence" value="ECO:0007669"/>
    <property type="project" value="UniProtKB-ARBA"/>
</dbReference>
<evidence type="ECO:0000256" key="9">
    <source>
        <dbReference type="RuleBase" id="RU003500"/>
    </source>
</evidence>
<name>A0AA38IK88_9CUCU</name>
<dbReference type="EMBL" id="JALNTZ010000004">
    <property type="protein sequence ID" value="KAJ3654929.1"/>
    <property type="molecule type" value="Genomic_DNA"/>
</dbReference>
<dbReference type="GO" id="GO:0005125">
    <property type="term" value="F:cytokine activity"/>
    <property type="evidence" value="ECO:0007669"/>
    <property type="project" value="TreeGrafter"/>
</dbReference>
<dbReference type="GO" id="GO:0060560">
    <property type="term" value="P:developmental growth involved in morphogenesis"/>
    <property type="evidence" value="ECO:0007669"/>
    <property type="project" value="UniProtKB-ARBA"/>
</dbReference>
<dbReference type="GO" id="GO:0030182">
    <property type="term" value="P:neuron differentiation"/>
    <property type="evidence" value="ECO:0007669"/>
    <property type="project" value="TreeGrafter"/>
</dbReference>
<keyword evidence="3 9" id="KW-0217">Developmental protein</keyword>
<comment type="function">
    <text evidence="9">Ligand for members of the frizzled family of seven transmembrane receptors.</text>
</comment>
<evidence type="ECO:0000256" key="2">
    <source>
        <dbReference type="ARBA" id="ARBA00005683"/>
    </source>
</evidence>
<evidence type="ECO:0000256" key="8">
    <source>
        <dbReference type="ARBA" id="ARBA00023288"/>
    </source>
</evidence>
<dbReference type="PROSITE" id="PS00246">
    <property type="entry name" value="WNT1"/>
    <property type="match status" value="1"/>
</dbReference>
<evidence type="ECO:0000256" key="5">
    <source>
        <dbReference type="ARBA" id="ARBA00022530"/>
    </source>
</evidence>
<comment type="subcellular location">
    <subcellularLocation>
        <location evidence="1 9">Secreted</location>
        <location evidence="1 9">Extracellular space</location>
        <location evidence="1 9">Extracellular matrix</location>
    </subcellularLocation>
</comment>
<sequence length="460" mass="51849">MVQQLRDHGTFNFKLTIVAVIGQKEEVGFSKLVVHPTLKEYGHIHTMLTKSLQHSNLHWNLSSVNNNPGRGIRSGTRSPCGIARRRFGLAKLQAKLCRSTMEAMPHVQKAATVAAETCQTVFQDRRWNCSSIVTAPYLTPDLTRVCTAMMGDSSSVTVVGQRSLKKGLEAELTMGIPEIPRLRNIYKESKGLNRGRLRKRVESTTREQAYVYAISSAALTYTMARACASGTLYHCTCASKPNEPPNGNFQWGGCGDNIYWGVYFAKRFIDNVEKLNFDKTRKRRRGNFEEKKNLLLREEIAAVNLHNNRVGRKVVKENLRTQCKCHGVSGSCNIKTCWKGLPPLIDIGQRLLRQYTNAKEVSRSYIEGNFGKKTGGEQLLFLSKSPDYCTKDMKLGSFGTAGRKCNVTTEGPDSCRQLCCGRGYRTLVEEKIERCQCKYYNCCYVKCNICRTMTQVYECS</sequence>
<dbReference type="Pfam" id="PF00110">
    <property type="entry name" value="wnt"/>
    <property type="match status" value="2"/>
</dbReference>
<comment type="similarity">
    <text evidence="2 9">Belongs to the Wnt family.</text>
</comment>
<gene>
    <name evidence="10" type="ORF">Zmor_014081</name>
</gene>
<dbReference type="FunFam" id="3.30.2460.20:FF:000001">
    <property type="entry name" value="Wnt homolog"/>
    <property type="match status" value="1"/>
</dbReference>